<feature type="compositionally biased region" description="Basic residues" evidence="5">
    <location>
        <begin position="286"/>
        <end position="303"/>
    </location>
</feature>
<dbReference type="SMART" id="SM00765">
    <property type="entry name" value="MANEC"/>
    <property type="match status" value="1"/>
</dbReference>
<protein>
    <submittedName>
        <fullName evidence="9">Transcript variant X1</fullName>
    </submittedName>
</protein>
<dbReference type="AlphaFoldDB" id="A0A9D3C2W8"/>
<sequence>MTSHAVRQRSRFIGLLASATTLVMMMSLPTSAAESETCFSRQHQSATVNVRVALSQARTAMNTRVVHSERDCVLACCSEEIRPGLRCNMAVFKSVRHAADENCLLFHCPTEQDCPLMKASDGINTYDIYKGLSHPPTLRPVTMTTAVQTTSSTAPTTKLQTTTTTTASAPTTSSQAPPTTTRVTPTTSQAPPTTTRVTPTTSQAPPTTAWVTPTTSQAPPTTTWVTPTTSQAPPTTARVTPTTSQAPPKIKSPSPIILIMPMPTTTSQPATMVMTPGPPPTPTSRKLSKNNKKQNKASKKGKLHPFSTTTSQPSISSTSLPATTKEVEAEHRTSDPLEKPTESTTPPTTTVLTTTATVPTTTTAAAPPPANTYTTTTRSTAATTTTESSTTTAPPTSLIIVPKDILQSEHTLQNSSSNRDKTFAAHRALNSGVVAVMVVGLAMLTLALTLGGRKAMESFDRRHYTRLELNDLHYEI</sequence>
<evidence type="ECO:0000256" key="6">
    <source>
        <dbReference type="SAM" id="Phobius"/>
    </source>
</evidence>
<feature type="compositionally biased region" description="Low complexity" evidence="5">
    <location>
        <begin position="307"/>
        <end position="319"/>
    </location>
</feature>
<evidence type="ECO:0000256" key="1">
    <source>
        <dbReference type="ARBA" id="ARBA00004370"/>
    </source>
</evidence>
<feature type="compositionally biased region" description="Basic and acidic residues" evidence="5">
    <location>
        <begin position="325"/>
        <end position="341"/>
    </location>
</feature>
<name>A0A9D3C2W8_NOTFU</name>
<dbReference type="InterPro" id="IPR011106">
    <property type="entry name" value="MANSC_N"/>
</dbReference>
<dbReference type="InterPro" id="IPR013980">
    <property type="entry name" value="MANSC_dom"/>
</dbReference>
<keyword evidence="4" id="KW-0325">Glycoprotein</keyword>
<comment type="caution">
    <text evidence="9">The sequence shown here is derived from an EMBL/GenBank/DDBJ whole genome shotgun (WGS) entry which is preliminary data.</text>
</comment>
<dbReference type="PROSITE" id="PS50986">
    <property type="entry name" value="MANSC"/>
    <property type="match status" value="1"/>
</dbReference>
<dbReference type="Proteomes" id="UP000822369">
    <property type="component" value="Chromosome 2"/>
</dbReference>
<dbReference type="RefSeq" id="XP_054595901.2">
    <property type="nucleotide sequence ID" value="XM_054739926.2"/>
</dbReference>
<accession>A0A9D3C2W8</accession>
<feature type="chain" id="PRO_5039137664" evidence="7">
    <location>
        <begin position="34"/>
        <end position="476"/>
    </location>
</feature>
<reference evidence="9" key="1">
    <citation type="submission" date="2020-03" db="EMBL/GenBank/DDBJ databases">
        <title>Intra-Species Differences in Population Size shape Life History and Genome Evolution.</title>
        <authorList>
            <person name="Willemsen D."/>
            <person name="Cui R."/>
            <person name="Valenzano D.R."/>
        </authorList>
    </citation>
    <scope>NUCLEOTIDE SEQUENCE</scope>
    <source>
        <strain evidence="9">GRZ</strain>
        <tissue evidence="9">Whole</tissue>
    </source>
</reference>
<feature type="region of interest" description="Disordered" evidence="5">
    <location>
        <begin position="146"/>
        <end position="395"/>
    </location>
</feature>
<feature type="compositionally biased region" description="Low complexity" evidence="5">
    <location>
        <begin position="146"/>
        <end position="275"/>
    </location>
</feature>
<dbReference type="GeneID" id="107387733"/>
<evidence type="ECO:0000256" key="7">
    <source>
        <dbReference type="SAM" id="SignalP"/>
    </source>
</evidence>
<evidence type="ECO:0000313" key="9">
    <source>
        <dbReference type="EMBL" id="KAF7229495.1"/>
    </source>
</evidence>
<feature type="domain" description="MANSC" evidence="8">
    <location>
        <begin position="42"/>
        <end position="125"/>
    </location>
</feature>
<feature type="signal peptide" evidence="7">
    <location>
        <begin position="1"/>
        <end position="33"/>
    </location>
</feature>
<evidence type="ECO:0000313" key="10">
    <source>
        <dbReference type="Proteomes" id="UP000822369"/>
    </source>
</evidence>
<proteinExistence type="predicted"/>
<evidence type="ECO:0000256" key="5">
    <source>
        <dbReference type="SAM" id="MobiDB-lite"/>
    </source>
</evidence>
<feature type="transmembrane region" description="Helical" evidence="6">
    <location>
        <begin position="428"/>
        <end position="452"/>
    </location>
</feature>
<keyword evidence="6" id="KW-0812">Transmembrane</keyword>
<keyword evidence="2 7" id="KW-0732">Signal</keyword>
<dbReference type="CTD" id="54682"/>
<dbReference type="Pfam" id="PF07502">
    <property type="entry name" value="MANEC"/>
    <property type="match status" value="1"/>
</dbReference>
<evidence type="ECO:0000256" key="2">
    <source>
        <dbReference type="ARBA" id="ARBA00022729"/>
    </source>
</evidence>
<dbReference type="KEGG" id="nfu:107387733"/>
<dbReference type="GO" id="GO:0016020">
    <property type="term" value="C:membrane"/>
    <property type="evidence" value="ECO:0007669"/>
    <property type="project" value="UniProtKB-SubCell"/>
</dbReference>
<gene>
    <name evidence="9" type="primary">mansc1</name>
    <name evidence="9" type="ORF">G4P62_001160</name>
</gene>
<feature type="compositionally biased region" description="Low complexity" evidence="5">
    <location>
        <begin position="342"/>
        <end position="395"/>
    </location>
</feature>
<dbReference type="OMA" id="SQNCPTK"/>
<keyword evidence="3 6" id="KW-0472">Membrane</keyword>
<dbReference type="EMBL" id="JAAVVJ010000002">
    <property type="protein sequence ID" value="KAF7229495.1"/>
    <property type="molecule type" value="Genomic_DNA"/>
</dbReference>
<evidence type="ECO:0000259" key="8">
    <source>
        <dbReference type="PROSITE" id="PS50986"/>
    </source>
</evidence>
<evidence type="ECO:0000256" key="3">
    <source>
        <dbReference type="ARBA" id="ARBA00023136"/>
    </source>
</evidence>
<evidence type="ECO:0000256" key="4">
    <source>
        <dbReference type="ARBA" id="ARBA00023180"/>
    </source>
</evidence>
<keyword evidence="6" id="KW-1133">Transmembrane helix</keyword>
<organism evidence="9 10">
    <name type="scientific">Nothobranchius furzeri</name>
    <name type="common">Turquoise killifish</name>
    <dbReference type="NCBI Taxonomy" id="105023"/>
    <lineage>
        <taxon>Eukaryota</taxon>
        <taxon>Metazoa</taxon>
        <taxon>Chordata</taxon>
        <taxon>Craniata</taxon>
        <taxon>Vertebrata</taxon>
        <taxon>Euteleostomi</taxon>
        <taxon>Actinopterygii</taxon>
        <taxon>Neopterygii</taxon>
        <taxon>Teleostei</taxon>
        <taxon>Neoteleostei</taxon>
        <taxon>Acanthomorphata</taxon>
        <taxon>Ovalentaria</taxon>
        <taxon>Atherinomorphae</taxon>
        <taxon>Cyprinodontiformes</taxon>
        <taxon>Nothobranchiidae</taxon>
        <taxon>Nothobranchius</taxon>
    </lineage>
</organism>
<comment type="subcellular location">
    <subcellularLocation>
        <location evidence="1">Membrane</location>
    </subcellularLocation>
</comment>